<protein>
    <submittedName>
        <fullName evidence="1">Uncharacterized protein</fullName>
    </submittedName>
</protein>
<dbReference type="EMBL" id="JXTB01000069">
    <property type="protein sequence ID" value="PON67732.1"/>
    <property type="molecule type" value="Genomic_DNA"/>
</dbReference>
<dbReference type="Proteomes" id="UP000237105">
    <property type="component" value="Unassembled WGS sequence"/>
</dbReference>
<comment type="caution">
    <text evidence="1">The sequence shown here is derived from an EMBL/GenBank/DDBJ whole genome shotgun (WGS) entry which is preliminary data.</text>
</comment>
<keyword evidence="2" id="KW-1185">Reference proteome</keyword>
<name>A0A2P5D371_PARAD</name>
<evidence type="ECO:0000313" key="2">
    <source>
        <dbReference type="Proteomes" id="UP000237105"/>
    </source>
</evidence>
<dbReference type="AlphaFoldDB" id="A0A2P5D371"/>
<evidence type="ECO:0000313" key="1">
    <source>
        <dbReference type="EMBL" id="PON67732.1"/>
    </source>
</evidence>
<gene>
    <name evidence="1" type="ORF">PanWU01x14_101560</name>
</gene>
<accession>A0A2P5D371</accession>
<reference evidence="2" key="1">
    <citation type="submission" date="2016-06" db="EMBL/GenBank/DDBJ databases">
        <title>Parallel loss of symbiosis genes in relatives of nitrogen-fixing non-legume Parasponia.</title>
        <authorList>
            <person name="Van Velzen R."/>
            <person name="Holmer R."/>
            <person name="Bu F."/>
            <person name="Rutten L."/>
            <person name="Van Zeijl A."/>
            <person name="Liu W."/>
            <person name="Santuari L."/>
            <person name="Cao Q."/>
            <person name="Sharma T."/>
            <person name="Shen D."/>
            <person name="Roswanjaya Y."/>
            <person name="Wardhani T."/>
            <person name="Kalhor M.S."/>
            <person name="Jansen J."/>
            <person name="Van den Hoogen J."/>
            <person name="Gungor B."/>
            <person name="Hartog M."/>
            <person name="Hontelez J."/>
            <person name="Verver J."/>
            <person name="Yang W.-C."/>
            <person name="Schijlen E."/>
            <person name="Repin R."/>
            <person name="Schilthuizen M."/>
            <person name="Schranz E."/>
            <person name="Heidstra R."/>
            <person name="Miyata K."/>
            <person name="Fedorova E."/>
            <person name="Kohlen W."/>
            <person name="Bisseling T."/>
            <person name="Smit S."/>
            <person name="Geurts R."/>
        </authorList>
    </citation>
    <scope>NUCLEOTIDE SEQUENCE [LARGE SCALE GENOMIC DNA]</scope>
    <source>
        <strain evidence="2">cv. WU1-14</strain>
    </source>
</reference>
<proteinExistence type="predicted"/>
<sequence length="65" mass="7089">MISILPPTNQPLTIHTMQQSVFCVFSLGMRGFEIAPSILGGTIVTARFGKKENGEERKILAVSQV</sequence>
<organism evidence="1 2">
    <name type="scientific">Parasponia andersonii</name>
    <name type="common">Sponia andersonii</name>
    <dbReference type="NCBI Taxonomy" id="3476"/>
    <lineage>
        <taxon>Eukaryota</taxon>
        <taxon>Viridiplantae</taxon>
        <taxon>Streptophyta</taxon>
        <taxon>Embryophyta</taxon>
        <taxon>Tracheophyta</taxon>
        <taxon>Spermatophyta</taxon>
        <taxon>Magnoliopsida</taxon>
        <taxon>eudicotyledons</taxon>
        <taxon>Gunneridae</taxon>
        <taxon>Pentapetalae</taxon>
        <taxon>rosids</taxon>
        <taxon>fabids</taxon>
        <taxon>Rosales</taxon>
        <taxon>Cannabaceae</taxon>
        <taxon>Parasponia</taxon>
    </lineage>
</organism>